<accession>A0ABT0B5U0</accession>
<dbReference type="InterPro" id="IPR021354">
    <property type="entry name" value="DUF2975"/>
</dbReference>
<evidence type="ECO:0000313" key="3">
    <source>
        <dbReference type="Proteomes" id="UP001162880"/>
    </source>
</evidence>
<feature type="transmembrane region" description="Helical" evidence="1">
    <location>
        <begin position="61"/>
        <end position="80"/>
    </location>
</feature>
<feature type="transmembrane region" description="Helical" evidence="1">
    <location>
        <begin position="151"/>
        <end position="171"/>
    </location>
</feature>
<keyword evidence="3" id="KW-1185">Reference proteome</keyword>
<keyword evidence="1" id="KW-0472">Membrane</keyword>
<dbReference type="Proteomes" id="UP001162880">
    <property type="component" value="Unassembled WGS sequence"/>
</dbReference>
<sequence length="185" mass="19932">MTSITRDPLLAAAKGILWFLMGVMVVGATACLAGIPIMLVLRGKIMAELATQAPGLVFGQFYMAIVALCLLGAGLLVLLFRIFQLLKQIVGTVGEGDPFVPENARRLTRMAWLTLAVQIIALPITGIATWIHKLTEGVRDSAIDVRVEVDGGFNGNGLLLMLILFILARVFRKGAEMRAELEGTV</sequence>
<dbReference type="EMBL" id="JALHLE010000033">
    <property type="protein sequence ID" value="MCJ2180409.1"/>
    <property type="molecule type" value="Genomic_DNA"/>
</dbReference>
<organism evidence="2 3">
    <name type="scientific">Novosphingobium album</name>
    <name type="common">ex Hu et al. 2023</name>
    <dbReference type="NCBI Taxonomy" id="2930093"/>
    <lineage>
        <taxon>Bacteria</taxon>
        <taxon>Pseudomonadati</taxon>
        <taxon>Pseudomonadota</taxon>
        <taxon>Alphaproteobacteria</taxon>
        <taxon>Sphingomonadales</taxon>
        <taxon>Sphingomonadaceae</taxon>
        <taxon>Novosphingobium</taxon>
    </lineage>
</organism>
<keyword evidence="1" id="KW-1133">Transmembrane helix</keyword>
<keyword evidence="1" id="KW-0812">Transmembrane</keyword>
<evidence type="ECO:0000256" key="1">
    <source>
        <dbReference type="SAM" id="Phobius"/>
    </source>
</evidence>
<evidence type="ECO:0000313" key="2">
    <source>
        <dbReference type="EMBL" id="MCJ2180409.1"/>
    </source>
</evidence>
<protein>
    <submittedName>
        <fullName evidence="2">DUF2975 domain-containing protein</fullName>
    </submittedName>
</protein>
<feature type="transmembrane region" description="Helical" evidence="1">
    <location>
        <begin position="16"/>
        <end position="41"/>
    </location>
</feature>
<reference evidence="2" key="1">
    <citation type="submission" date="2022-03" db="EMBL/GenBank/DDBJ databases">
        <title>Identification of a novel bacterium isolated from mangrove sediments.</title>
        <authorList>
            <person name="Pan X."/>
        </authorList>
    </citation>
    <scope>NUCLEOTIDE SEQUENCE</scope>
    <source>
        <strain evidence="2">B2580</strain>
    </source>
</reference>
<dbReference type="Pfam" id="PF11188">
    <property type="entry name" value="DUF2975"/>
    <property type="match status" value="1"/>
</dbReference>
<dbReference type="RefSeq" id="WP_243995829.1">
    <property type="nucleotide sequence ID" value="NZ_JALHLE010000033.1"/>
</dbReference>
<gene>
    <name evidence="2" type="ORF">MTR64_17690</name>
</gene>
<comment type="caution">
    <text evidence="2">The sequence shown here is derived from an EMBL/GenBank/DDBJ whole genome shotgun (WGS) entry which is preliminary data.</text>
</comment>
<feature type="transmembrane region" description="Helical" evidence="1">
    <location>
        <begin position="111"/>
        <end position="131"/>
    </location>
</feature>
<name>A0ABT0B5U0_9SPHN</name>
<proteinExistence type="predicted"/>
<dbReference type="PROSITE" id="PS51257">
    <property type="entry name" value="PROKAR_LIPOPROTEIN"/>
    <property type="match status" value="1"/>
</dbReference>